<dbReference type="Proteomes" id="UP000321058">
    <property type="component" value="Unassembled WGS sequence"/>
</dbReference>
<accession>A0A512N6V0</accession>
<sequence>MKPIAVVTTVATREDAHRLAHTLVERKLAACAQISQIESVYSWKGEIQQEPELRVLFKTTDERYALVESTIRELHPYELPAIHAFAFEHVYPAYAEWIAENAGD</sequence>
<dbReference type="PANTHER" id="PTHR23419:SF8">
    <property type="entry name" value="FI09726P"/>
    <property type="match status" value="1"/>
</dbReference>
<dbReference type="RefSeq" id="WP_147148542.1">
    <property type="nucleotide sequence ID" value="NZ_BKAJ01000032.1"/>
</dbReference>
<dbReference type="SUPFAM" id="SSF54913">
    <property type="entry name" value="GlnB-like"/>
    <property type="match status" value="1"/>
</dbReference>
<dbReference type="EMBL" id="BKAJ01000032">
    <property type="protein sequence ID" value="GEP54716.1"/>
    <property type="molecule type" value="Genomic_DNA"/>
</dbReference>
<comment type="caution">
    <text evidence="2">The sequence shown here is derived from an EMBL/GenBank/DDBJ whole genome shotgun (WGS) entry which is preliminary data.</text>
</comment>
<dbReference type="Pfam" id="PF03091">
    <property type="entry name" value="CutA1"/>
    <property type="match status" value="1"/>
</dbReference>
<protein>
    <submittedName>
        <fullName evidence="2">Divalent ion tolerance protein CutA</fullName>
    </submittedName>
</protein>
<dbReference type="InterPro" id="IPR011322">
    <property type="entry name" value="N-reg_PII-like_a/b"/>
</dbReference>
<organism evidence="2 3">
    <name type="scientific">Reyranella soli</name>
    <dbReference type="NCBI Taxonomy" id="1230389"/>
    <lineage>
        <taxon>Bacteria</taxon>
        <taxon>Pseudomonadati</taxon>
        <taxon>Pseudomonadota</taxon>
        <taxon>Alphaproteobacteria</taxon>
        <taxon>Hyphomicrobiales</taxon>
        <taxon>Reyranellaceae</taxon>
        <taxon>Reyranella</taxon>
    </lineage>
</organism>
<dbReference type="GO" id="GO:0005507">
    <property type="term" value="F:copper ion binding"/>
    <property type="evidence" value="ECO:0007669"/>
    <property type="project" value="TreeGrafter"/>
</dbReference>
<dbReference type="AlphaFoldDB" id="A0A512N6V0"/>
<dbReference type="OrthoDB" id="37622at2"/>
<dbReference type="InterPro" id="IPR015867">
    <property type="entry name" value="N-reg_PII/ATP_PRibTrfase_C"/>
</dbReference>
<dbReference type="GO" id="GO:0010038">
    <property type="term" value="P:response to metal ion"/>
    <property type="evidence" value="ECO:0007669"/>
    <property type="project" value="InterPro"/>
</dbReference>
<evidence type="ECO:0000313" key="3">
    <source>
        <dbReference type="Proteomes" id="UP000321058"/>
    </source>
</evidence>
<keyword evidence="3" id="KW-1185">Reference proteome</keyword>
<dbReference type="Gene3D" id="3.30.70.120">
    <property type="match status" value="1"/>
</dbReference>
<gene>
    <name evidence="2" type="ORF">RSO01_18820</name>
</gene>
<evidence type="ECO:0000256" key="1">
    <source>
        <dbReference type="ARBA" id="ARBA00010169"/>
    </source>
</evidence>
<name>A0A512N6V0_9HYPH</name>
<reference evidence="2 3" key="1">
    <citation type="submission" date="2019-07" db="EMBL/GenBank/DDBJ databases">
        <title>Whole genome shotgun sequence of Reyranella soli NBRC 108950.</title>
        <authorList>
            <person name="Hosoyama A."/>
            <person name="Uohara A."/>
            <person name="Ohji S."/>
            <person name="Ichikawa N."/>
        </authorList>
    </citation>
    <scope>NUCLEOTIDE SEQUENCE [LARGE SCALE GENOMIC DNA]</scope>
    <source>
        <strain evidence="2 3">NBRC 108950</strain>
    </source>
</reference>
<dbReference type="PANTHER" id="PTHR23419">
    <property type="entry name" value="DIVALENT CATION TOLERANCE CUTA-RELATED"/>
    <property type="match status" value="1"/>
</dbReference>
<comment type="similarity">
    <text evidence="1">Belongs to the CutA family.</text>
</comment>
<proteinExistence type="inferred from homology"/>
<evidence type="ECO:0000313" key="2">
    <source>
        <dbReference type="EMBL" id="GEP54716.1"/>
    </source>
</evidence>
<dbReference type="InterPro" id="IPR004323">
    <property type="entry name" value="Ion_tolerance_CutA"/>
</dbReference>